<accession>A0ABR7QSA6</accession>
<protein>
    <submittedName>
        <fullName evidence="1">Uncharacterized protein</fullName>
    </submittedName>
</protein>
<name>A0ABR7QSA6_9FLAO</name>
<dbReference type="RefSeq" id="WP_187587531.1">
    <property type="nucleotide sequence ID" value="NZ_JACLHY010000026.1"/>
</dbReference>
<gene>
    <name evidence="1" type="ORF">H4O18_18810</name>
</gene>
<proteinExistence type="predicted"/>
<dbReference type="Proteomes" id="UP000618952">
    <property type="component" value="Unassembled WGS sequence"/>
</dbReference>
<evidence type="ECO:0000313" key="2">
    <source>
        <dbReference type="Proteomes" id="UP000618952"/>
    </source>
</evidence>
<reference evidence="1 2" key="1">
    <citation type="submission" date="2020-08" db="EMBL/GenBank/DDBJ databases">
        <title>Arenibacter gaetbuli sp. nov., isolated from a sand dune.</title>
        <authorList>
            <person name="Park S."/>
            <person name="Yoon J.-H."/>
        </authorList>
    </citation>
    <scope>NUCLEOTIDE SEQUENCE [LARGE SCALE GENOMIC DNA]</scope>
    <source>
        <strain evidence="1 2">BSSL-BM3</strain>
    </source>
</reference>
<keyword evidence="2" id="KW-1185">Reference proteome</keyword>
<organism evidence="1 2">
    <name type="scientific">Arenibacter arenosicollis</name>
    <dbReference type="NCBI Taxonomy" id="2762274"/>
    <lineage>
        <taxon>Bacteria</taxon>
        <taxon>Pseudomonadati</taxon>
        <taxon>Bacteroidota</taxon>
        <taxon>Flavobacteriia</taxon>
        <taxon>Flavobacteriales</taxon>
        <taxon>Flavobacteriaceae</taxon>
        <taxon>Arenibacter</taxon>
    </lineage>
</organism>
<comment type="caution">
    <text evidence="1">The sequence shown here is derived from an EMBL/GenBank/DDBJ whole genome shotgun (WGS) entry which is preliminary data.</text>
</comment>
<dbReference type="EMBL" id="JACLHY010000026">
    <property type="protein sequence ID" value="MBC8770058.1"/>
    <property type="molecule type" value="Genomic_DNA"/>
</dbReference>
<sequence length="63" mass="7224">MRFNLGALGKYLVWFINLASKSASLNSIPRYFDTNWLKRVIKVVAEIPAMRMAGNMDNTIDIF</sequence>
<evidence type="ECO:0000313" key="1">
    <source>
        <dbReference type="EMBL" id="MBC8770058.1"/>
    </source>
</evidence>